<keyword evidence="2" id="KW-0804">Transcription</keyword>
<dbReference type="SMART" id="SM00338">
    <property type="entry name" value="BRLZ"/>
    <property type="match status" value="1"/>
</dbReference>
<dbReference type="GO" id="GO:0005634">
    <property type="term" value="C:nucleus"/>
    <property type="evidence" value="ECO:0007669"/>
    <property type="project" value="TreeGrafter"/>
</dbReference>
<dbReference type="SUPFAM" id="SSF57959">
    <property type="entry name" value="Leucine zipper domain"/>
    <property type="match status" value="1"/>
</dbReference>
<evidence type="ECO:0000256" key="1">
    <source>
        <dbReference type="ARBA" id="ARBA00023015"/>
    </source>
</evidence>
<name>A0AAF0V2F1_SOLVR</name>
<dbReference type="GO" id="GO:0003700">
    <property type="term" value="F:DNA-binding transcription factor activity"/>
    <property type="evidence" value="ECO:0007669"/>
    <property type="project" value="InterPro"/>
</dbReference>
<dbReference type="GO" id="GO:0045893">
    <property type="term" value="P:positive regulation of DNA-templated transcription"/>
    <property type="evidence" value="ECO:0007669"/>
    <property type="project" value="TreeGrafter"/>
</dbReference>
<feature type="domain" description="BZIP" evidence="5">
    <location>
        <begin position="53"/>
        <end position="116"/>
    </location>
</feature>
<evidence type="ECO:0000313" key="7">
    <source>
        <dbReference type="Proteomes" id="UP001234989"/>
    </source>
</evidence>
<evidence type="ECO:0000256" key="3">
    <source>
        <dbReference type="ARBA" id="ARBA00023242"/>
    </source>
</evidence>
<dbReference type="Proteomes" id="UP001234989">
    <property type="component" value="Chromosome 11"/>
</dbReference>
<keyword evidence="7" id="KW-1185">Reference proteome</keyword>
<evidence type="ECO:0000256" key="4">
    <source>
        <dbReference type="SAM" id="MobiDB-lite"/>
    </source>
</evidence>
<evidence type="ECO:0000259" key="5">
    <source>
        <dbReference type="PROSITE" id="PS50217"/>
    </source>
</evidence>
<reference evidence="6" key="1">
    <citation type="submission" date="2023-08" db="EMBL/GenBank/DDBJ databases">
        <title>A de novo genome assembly of Solanum verrucosum Schlechtendal, a Mexican diploid species geographically isolated from the other diploid A-genome species in potato relatives.</title>
        <authorList>
            <person name="Hosaka K."/>
        </authorList>
    </citation>
    <scope>NUCLEOTIDE SEQUENCE</scope>
    <source>
        <tissue evidence="6">Young leaves</tissue>
    </source>
</reference>
<dbReference type="AlphaFoldDB" id="A0AAF0V2F1"/>
<gene>
    <name evidence="6" type="ORF">MTR67_048866</name>
</gene>
<evidence type="ECO:0000313" key="6">
    <source>
        <dbReference type="EMBL" id="WMV55481.1"/>
    </source>
</evidence>
<proteinExistence type="predicted"/>
<dbReference type="InterPro" id="IPR046347">
    <property type="entry name" value="bZIP_sf"/>
</dbReference>
<dbReference type="PROSITE" id="PS50217">
    <property type="entry name" value="BZIP"/>
    <property type="match status" value="1"/>
</dbReference>
<feature type="region of interest" description="Disordered" evidence="4">
    <location>
        <begin position="152"/>
        <end position="172"/>
    </location>
</feature>
<protein>
    <recommendedName>
        <fullName evidence="5">BZIP domain-containing protein</fullName>
    </recommendedName>
</protein>
<keyword evidence="3" id="KW-0539">Nucleus</keyword>
<keyword evidence="1" id="KW-0805">Transcription regulation</keyword>
<dbReference type="EMBL" id="CP133622">
    <property type="protein sequence ID" value="WMV55481.1"/>
    <property type="molecule type" value="Genomic_DNA"/>
</dbReference>
<dbReference type="PANTHER" id="PTHR46391">
    <property type="entry name" value="BASIC LEUCINE ZIPPER 34"/>
    <property type="match status" value="1"/>
</dbReference>
<dbReference type="Pfam" id="PF00170">
    <property type="entry name" value="bZIP_1"/>
    <property type="match status" value="1"/>
</dbReference>
<dbReference type="PROSITE" id="PS00036">
    <property type="entry name" value="BZIP_BASIC"/>
    <property type="match status" value="1"/>
</dbReference>
<organism evidence="6 7">
    <name type="scientific">Solanum verrucosum</name>
    <dbReference type="NCBI Taxonomy" id="315347"/>
    <lineage>
        <taxon>Eukaryota</taxon>
        <taxon>Viridiplantae</taxon>
        <taxon>Streptophyta</taxon>
        <taxon>Embryophyta</taxon>
        <taxon>Tracheophyta</taxon>
        <taxon>Spermatophyta</taxon>
        <taxon>Magnoliopsida</taxon>
        <taxon>eudicotyledons</taxon>
        <taxon>Gunneridae</taxon>
        <taxon>Pentapetalae</taxon>
        <taxon>asterids</taxon>
        <taxon>lamiids</taxon>
        <taxon>Solanales</taxon>
        <taxon>Solanaceae</taxon>
        <taxon>Solanoideae</taxon>
        <taxon>Solaneae</taxon>
        <taxon>Solanum</taxon>
    </lineage>
</organism>
<accession>A0AAF0V2F1</accession>
<dbReference type="InterPro" id="IPR052483">
    <property type="entry name" value="bZIP_transcription_regulators"/>
</dbReference>
<dbReference type="GO" id="GO:0003677">
    <property type="term" value="F:DNA binding"/>
    <property type="evidence" value="ECO:0007669"/>
    <property type="project" value="TreeGrafter"/>
</dbReference>
<dbReference type="InterPro" id="IPR004827">
    <property type="entry name" value="bZIP"/>
</dbReference>
<sequence>MEGKKNEKRKGFDEPNLDLSLKTPEYESINKISTMEEVMNSELKDGQVDPNVDLNKLRRRMSNRLSAQRARMRKVEYTTKLEKEVKHLQDTIALMRPIMENAKDSKKKLQLENKILQQQLDCHSNKSNLRAVQTEELKVELKRLKELAKTQEAEENMEIEGQSSHSYDHDASELAADIDVDQYLNLDNINFSPSKNDNM</sequence>
<evidence type="ECO:0000256" key="2">
    <source>
        <dbReference type="ARBA" id="ARBA00023163"/>
    </source>
</evidence>
<dbReference type="PANTHER" id="PTHR46391:SF17">
    <property type="entry name" value="BASIC LEUCINE ZIPPER 19-LIKE"/>
    <property type="match status" value="1"/>
</dbReference>
<dbReference type="Gene3D" id="1.20.5.170">
    <property type="match status" value="1"/>
</dbReference>